<feature type="domain" description="Phosphatidic acid phosphatase type 2/haloperoxidase" evidence="2">
    <location>
        <begin position="130"/>
        <end position="244"/>
    </location>
</feature>
<dbReference type="PANTHER" id="PTHR14969:SF13">
    <property type="entry name" value="AT30094P"/>
    <property type="match status" value="1"/>
</dbReference>
<comment type="caution">
    <text evidence="3">The sequence shown here is derived from an EMBL/GenBank/DDBJ whole genome shotgun (WGS) entry which is preliminary data.</text>
</comment>
<feature type="transmembrane region" description="Helical" evidence="1">
    <location>
        <begin position="202"/>
        <end position="223"/>
    </location>
</feature>
<evidence type="ECO:0000256" key="1">
    <source>
        <dbReference type="SAM" id="Phobius"/>
    </source>
</evidence>
<dbReference type="InterPro" id="IPR036938">
    <property type="entry name" value="PAP2/HPO_sf"/>
</dbReference>
<dbReference type="EMBL" id="JBEOKT010000023">
    <property type="protein sequence ID" value="MER2999393.1"/>
    <property type="molecule type" value="Genomic_DNA"/>
</dbReference>
<keyword evidence="1" id="KW-1133">Transmembrane helix</keyword>
<organism evidence="3 4">
    <name type="scientific">Pontibacter populi</name>
    <dbReference type="NCBI Taxonomy" id="890055"/>
    <lineage>
        <taxon>Bacteria</taxon>
        <taxon>Pseudomonadati</taxon>
        <taxon>Bacteroidota</taxon>
        <taxon>Cytophagia</taxon>
        <taxon>Cytophagales</taxon>
        <taxon>Hymenobacteraceae</taxon>
        <taxon>Pontibacter</taxon>
    </lineage>
</organism>
<feature type="transmembrane region" description="Helical" evidence="1">
    <location>
        <begin position="169"/>
        <end position="190"/>
    </location>
</feature>
<sequence>MKDLLTYYITEFRNWFTGIPAVHRFSRQHPTVSGFISDRFDTDLFMGLPLTLLLVVGVVNAMLLSELAESVIDAEWVVVADQEFTNLLYSMRSETLSLIFFNLTLLGEREAVFIIGGIATIILLYRKRYWAIIAFWLAMGGVGLSVRFAKTFISRARPAEVAYYQVEHFSFPSGHATTAMALFALLAYFIYRHNQKKPYRKLIAWLAAILIILVGFSRIYLGVHFLSDVLAGFILGLLWTLVGVSLVEVMLHRKKRREV</sequence>
<protein>
    <submittedName>
        <fullName evidence="3">Phosphatase PAP2 family protein</fullName>
    </submittedName>
</protein>
<dbReference type="RefSeq" id="WP_350414164.1">
    <property type="nucleotide sequence ID" value="NZ_JBEOKT010000023.1"/>
</dbReference>
<name>A0ABV1RYB4_9BACT</name>
<reference evidence="3 4" key="1">
    <citation type="submission" date="2024-06" db="EMBL/GenBank/DDBJ databases">
        <title>Pontibacter populi HYL7-15.</title>
        <authorList>
            <person name="Kim M.K."/>
        </authorList>
    </citation>
    <scope>NUCLEOTIDE SEQUENCE [LARGE SCALE GENOMIC DNA]</scope>
    <source>
        <strain evidence="3 4">HYL7-15</strain>
    </source>
</reference>
<dbReference type="Pfam" id="PF01569">
    <property type="entry name" value="PAP2"/>
    <property type="match status" value="1"/>
</dbReference>
<dbReference type="Proteomes" id="UP001476807">
    <property type="component" value="Unassembled WGS sequence"/>
</dbReference>
<feature type="transmembrane region" description="Helical" evidence="1">
    <location>
        <begin position="229"/>
        <end position="251"/>
    </location>
</feature>
<keyword evidence="4" id="KW-1185">Reference proteome</keyword>
<dbReference type="SMART" id="SM00014">
    <property type="entry name" value="acidPPc"/>
    <property type="match status" value="1"/>
</dbReference>
<proteinExistence type="predicted"/>
<keyword evidence="1" id="KW-0472">Membrane</keyword>
<keyword evidence="1" id="KW-0812">Transmembrane</keyword>
<evidence type="ECO:0000313" key="4">
    <source>
        <dbReference type="Proteomes" id="UP001476807"/>
    </source>
</evidence>
<gene>
    <name evidence="3" type="ORF">ABS362_17710</name>
</gene>
<dbReference type="CDD" id="cd03392">
    <property type="entry name" value="PAP2_like_2"/>
    <property type="match status" value="1"/>
</dbReference>
<dbReference type="PANTHER" id="PTHR14969">
    <property type="entry name" value="SPHINGOSINE-1-PHOSPHATE PHOSPHOHYDROLASE"/>
    <property type="match status" value="1"/>
</dbReference>
<evidence type="ECO:0000259" key="2">
    <source>
        <dbReference type="SMART" id="SM00014"/>
    </source>
</evidence>
<feature type="transmembrane region" description="Helical" evidence="1">
    <location>
        <begin position="129"/>
        <end position="149"/>
    </location>
</feature>
<evidence type="ECO:0000313" key="3">
    <source>
        <dbReference type="EMBL" id="MER2999393.1"/>
    </source>
</evidence>
<dbReference type="Gene3D" id="1.20.144.10">
    <property type="entry name" value="Phosphatidic acid phosphatase type 2/haloperoxidase"/>
    <property type="match status" value="1"/>
</dbReference>
<dbReference type="InterPro" id="IPR000326">
    <property type="entry name" value="PAP2/HPO"/>
</dbReference>
<feature type="transmembrane region" description="Helical" evidence="1">
    <location>
        <begin position="98"/>
        <end position="122"/>
    </location>
</feature>
<accession>A0ABV1RYB4</accession>
<dbReference type="SUPFAM" id="SSF48317">
    <property type="entry name" value="Acid phosphatase/Vanadium-dependent haloperoxidase"/>
    <property type="match status" value="1"/>
</dbReference>
<feature type="transmembrane region" description="Helical" evidence="1">
    <location>
        <begin position="44"/>
        <end position="63"/>
    </location>
</feature>